<dbReference type="PATRIC" id="fig|862908.3.peg.1920"/>
<dbReference type="InterPro" id="IPR001818">
    <property type="entry name" value="Pept_M10_metallopeptidase"/>
</dbReference>
<evidence type="ECO:0000256" key="4">
    <source>
        <dbReference type="ARBA" id="ARBA00022833"/>
    </source>
</evidence>
<keyword evidence="5" id="KW-0732">Signal</keyword>
<proteinExistence type="predicted"/>
<accession>E1X303</accession>
<evidence type="ECO:0000313" key="7">
    <source>
        <dbReference type="EMBL" id="CBW26833.1"/>
    </source>
</evidence>
<dbReference type="GO" id="GO:0006508">
    <property type="term" value="P:proteolysis"/>
    <property type="evidence" value="ECO:0007669"/>
    <property type="project" value="UniProtKB-KW"/>
</dbReference>
<evidence type="ECO:0000256" key="1">
    <source>
        <dbReference type="ARBA" id="ARBA00022670"/>
    </source>
</evidence>
<evidence type="ECO:0000256" key="3">
    <source>
        <dbReference type="ARBA" id="ARBA00022801"/>
    </source>
</evidence>
<feature type="domain" description="Peptidase M10 metallopeptidase" evidence="6">
    <location>
        <begin position="160"/>
        <end position="227"/>
    </location>
</feature>
<dbReference type="SUPFAM" id="SSF55486">
    <property type="entry name" value="Metalloproteases ('zincins'), catalytic domain"/>
    <property type="match status" value="1"/>
</dbReference>
<dbReference type="KEGG" id="bmx:BMS_2021"/>
<keyword evidence="2" id="KW-0479">Metal-binding</keyword>
<organism evidence="7 8">
    <name type="scientific">Halobacteriovorax marinus (strain ATCC BAA-682 / DSM 15412 / SJ)</name>
    <name type="common">Bacteriovorax marinus</name>
    <dbReference type="NCBI Taxonomy" id="862908"/>
    <lineage>
        <taxon>Bacteria</taxon>
        <taxon>Pseudomonadati</taxon>
        <taxon>Bdellovibrionota</taxon>
        <taxon>Bacteriovoracia</taxon>
        <taxon>Bacteriovoracales</taxon>
        <taxon>Halobacteriovoraceae</taxon>
        <taxon>Halobacteriovorax</taxon>
    </lineage>
</organism>
<dbReference type="EMBL" id="FQ312005">
    <property type="protein sequence ID" value="CBW26833.1"/>
    <property type="molecule type" value="Genomic_DNA"/>
</dbReference>
<dbReference type="GO" id="GO:0004222">
    <property type="term" value="F:metalloendopeptidase activity"/>
    <property type="evidence" value="ECO:0007669"/>
    <property type="project" value="InterPro"/>
</dbReference>
<evidence type="ECO:0000259" key="6">
    <source>
        <dbReference type="Pfam" id="PF00413"/>
    </source>
</evidence>
<reference evidence="8" key="1">
    <citation type="journal article" date="2013" name="ISME J.">
        <title>A small predatory core genome in the divergent marine Bacteriovorax marinus SJ and the terrestrial Bdellovibrio bacteriovorus.</title>
        <authorList>
            <person name="Crossman L.C."/>
            <person name="Chen H."/>
            <person name="Cerdeno-Tarraga A.M."/>
            <person name="Brooks K."/>
            <person name="Quail M.A."/>
            <person name="Pineiro S.A."/>
            <person name="Hobley L."/>
            <person name="Sockett R.E."/>
            <person name="Bentley S.D."/>
            <person name="Parkhill J."/>
            <person name="Williams H.N."/>
            <person name="Stine O.C."/>
        </authorList>
    </citation>
    <scope>NUCLEOTIDE SEQUENCE [LARGE SCALE GENOMIC DNA]</scope>
    <source>
        <strain evidence="8">ATCC BAA-682 / DSM 15412 / SJ</strain>
    </source>
</reference>
<dbReference type="InterPro" id="IPR024079">
    <property type="entry name" value="MetalloPept_cat_dom_sf"/>
</dbReference>
<sequence length="277" mass="29892">MRAILLITFLLTLASCNGSGGGKTQALGGRSPGSADDDLPIRWADSALPLSIQISGDFSFAPADIDGAGRNPIEQMQKEWDDAVTGKVLFNYPAPAAASKGNDALSTYKDSVLGVYISDDWFSNISSSALAITQFYAYKMTGSRGEYYQLSHADIIVNERDYDFSYDPNSNTDYDMSTVILHELGHLLGLDHQSDGAVAAVMQPYLSIWESNRALFSDDASRISDNYTDSALSAGSASYLPSGIPDGTELHGVIELMASGECKHYHNGKLVKSHFSF</sequence>
<protein>
    <recommendedName>
        <fullName evidence="6">Peptidase M10 metallopeptidase domain-containing protein</fullName>
    </recommendedName>
</protein>
<feature type="signal peptide" evidence="5">
    <location>
        <begin position="1"/>
        <end position="20"/>
    </location>
</feature>
<keyword evidence="8" id="KW-1185">Reference proteome</keyword>
<name>E1X303_HALMS</name>
<keyword evidence="3" id="KW-0378">Hydrolase</keyword>
<dbReference type="GO" id="GO:0031012">
    <property type="term" value="C:extracellular matrix"/>
    <property type="evidence" value="ECO:0007669"/>
    <property type="project" value="InterPro"/>
</dbReference>
<evidence type="ECO:0000313" key="8">
    <source>
        <dbReference type="Proteomes" id="UP000008963"/>
    </source>
</evidence>
<keyword evidence="4" id="KW-0862">Zinc</keyword>
<dbReference type="PROSITE" id="PS51257">
    <property type="entry name" value="PROKAR_LIPOPROTEIN"/>
    <property type="match status" value="1"/>
</dbReference>
<dbReference type="Pfam" id="PF00413">
    <property type="entry name" value="Peptidase_M10"/>
    <property type="match status" value="1"/>
</dbReference>
<feature type="chain" id="PRO_5003154868" description="Peptidase M10 metallopeptidase domain-containing protein" evidence="5">
    <location>
        <begin position="21"/>
        <end position="277"/>
    </location>
</feature>
<dbReference type="Gene3D" id="3.40.390.10">
    <property type="entry name" value="Collagenase (Catalytic Domain)"/>
    <property type="match status" value="1"/>
</dbReference>
<dbReference type="AlphaFoldDB" id="E1X303"/>
<dbReference type="GO" id="GO:0008270">
    <property type="term" value="F:zinc ion binding"/>
    <property type="evidence" value="ECO:0007669"/>
    <property type="project" value="InterPro"/>
</dbReference>
<evidence type="ECO:0000256" key="2">
    <source>
        <dbReference type="ARBA" id="ARBA00022723"/>
    </source>
</evidence>
<dbReference type="Proteomes" id="UP000008963">
    <property type="component" value="Chromosome"/>
</dbReference>
<dbReference type="OrthoDB" id="5298551at2"/>
<evidence type="ECO:0000256" key="5">
    <source>
        <dbReference type="SAM" id="SignalP"/>
    </source>
</evidence>
<dbReference type="HOGENOM" id="CLU_1003868_0_0_7"/>
<gene>
    <name evidence="7" type="ordered locus">BMS_2021</name>
</gene>
<keyword evidence="1" id="KW-0645">Protease</keyword>
<dbReference type="RefSeq" id="WP_014244611.1">
    <property type="nucleotide sequence ID" value="NC_016620.1"/>
</dbReference>